<dbReference type="Gene3D" id="1.10.10.10">
    <property type="entry name" value="Winged helix-like DNA-binding domain superfamily/Winged helix DNA-binding domain"/>
    <property type="match status" value="1"/>
</dbReference>
<evidence type="ECO:0000313" key="8">
    <source>
        <dbReference type="EMBL" id="BCK84818.1"/>
    </source>
</evidence>
<evidence type="ECO:0000259" key="6">
    <source>
        <dbReference type="PROSITE" id="PS51077"/>
    </source>
</evidence>
<dbReference type="EMBL" id="AP023420">
    <property type="protein sequence ID" value="BCK84818.1"/>
    <property type="molecule type" value="Genomic_DNA"/>
</dbReference>
<dbReference type="InterPro" id="IPR029016">
    <property type="entry name" value="GAF-like_dom_sf"/>
</dbReference>
<gene>
    <name evidence="8" type="ORF">MM59RIKEN_21370</name>
</gene>
<dbReference type="Proteomes" id="UP000679848">
    <property type="component" value="Chromosome"/>
</dbReference>
<dbReference type="InterPro" id="IPR036390">
    <property type="entry name" value="WH_DNA-bd_sf"/>
</dbReference>
<sequence>MQERKRTGLLVQSVARAAQIINCFRTARELGISEIAAEMDLNKSTVFGLVNTLVRYGYLEQTENKKYRLGITLFELGNLVLARIDIREETKKACAFLVQKYPATIHIATHSAGEVIYLDKIERGDSLISASNIGRRAPMYCTGVGKALLAHLPESYLKEYVLKGPLKKFTPNTISSKRELMKELERVHAAGYAMDREEIEQGLTCIAAPILQHDGEPVLAVSLSFPYGRIESVNQEDAVADILMCTKQLSARLGYLQ</sequence>
<protein>
    <recommendedName>
        <fullName evidence="5">Glycerol operon regulatory protein</fullName>
    </recommendedName>
</protein>
<dbReference type="InterPro" id="IPR005471">
    <property type="entry name" value="Tscrpt_reg_IclR_N"/>
</dbReference>
<keyword evidence="1" id="KW-0805">Transcription regulation</keyword>
<dbReference type="GO" id="GO:0003677">
    <property type="term" value="F:DNA binding"/>
    <property type="evidence" value="ECO:0007669"/>
    <property type="project" value="UniProtKB-KW"/>
</dbReference>
<dbReference type="AlphaFoldDB" id="A0A810Q998"/>
<dbReference type="InterPro" id="IPR050707">
    <property type="entry name" value="HTH_MetabolicPath_Reg"/>
</dbReference>
<name>A0A810Q998_9FIRM</name>
<dbReference type="GO" id="GO:0003700">
    <property type="term" value="F:DNA-binding transcription factor activity"/>
    <property type="evidence" value="ECO:0007669"/>
    <property type="project" value="TreeGrafter"/>
</dbReference>
<dbReference type="PANTHER" id="PTHR30136">
    <property type="entry name" value="HELIX-TURN-HELIX TRANSCRIPTIONAL REGULATOR, ICLR FAMILY"/>
    <property type="match status" value="1"/>
</dbReference>
<dbReference type="SUPFAM" id="SSF46785">
    <property type="entry name" value="Winged helix' DNA-binding domain"/>
    <property type="match status" value="1"/>
</dbReference>
<dbReference type="Pfam" id="PF09339">
    <property type="entry name" value="HTH_IclR"/>
    <property type="match status" value="1"/>
</dbReference>
<feature type="domain" description="IclR-ED" evidence="7">
    <location>
        <begin position="72"/>
        <end position="255"/>
    </location>
</feature>
<dbReference type="PROSITE" id="PS51078">
    <property type="entry name" value="ICLR_ED"/>
    <property type="match status" value="1"/>
</dbReference>
<keyword evidence="2" id="KW-0238">DNA-binding</keyword>
<dbReference type="SUPFAM" id="SSF55781">
    <property type="entry name" value="GAF domain-like"/>
    <property type="match status" value="1"/>
</dbReference>
<dbReference type="Gene3D" id="3.30.450.40">
    <property type="match status" value="1"/>
</dbReference>
<dbReference type="KEGG" id="pfaa:MM59RIKEN_21370"/>
<evidence type="ECO:0000259" key="7">
    <source>
        <dbReference type="PROSITE" id="PS51078"/>
    </source>
</evidence>
<accession>A0A810Q998</accession>
<dbReference type="PANTHER" id="PTHR30136:SF35">
    <property type="entry name" value="HTH-TYPE TRANSCRIPTIONAL REGULATOR RV1719"/>
    <property type="match status" value="1"/>
</dbReference>
<evidence type="ECO:0000313" key="9">
    <source>
        <dbReference type="Proteomes" id="UP000679848"/>
    </source>
</evidence>
<dbReference type="FunFam" id="1.10.10.10:FF:000056">
    <property type="entry name" value="IclR family transcriptional regulator"/>
    <property type="match status" value="1"/>
</dbReference>
<proteinExistence type="predicted"/>
<dbReference type="InterPro" id="IPR036388">
    <property type="entry name" value="WH-like_DNA-bd_sf"/>
</dbReference>
<evidence type="ECO:0000256" key="3">
    <source>
        <dbReference type="ARBA" id="ARBA00023163"/>
    </source>
</evidence>
<keyword evidence="9" id="KW-1185">Reference proteome</keyword>
<dbReference type="GO" id="GO:0045892">
    <property type="term" value="P:negative regulation of DNA-templated transcription"/>
    <property type="evidence" value="ECO:0007669"/>
    <property type="project" value="TreeGrafter"/>
</dbReference>
<reference evidence="8" key="1">
    <citation type="submission" date="2020-09" db="EMBL/GenBank/DDBJ databases">
        <title>New species isolated from human feces.</title>
        <authorList>
            <person name="Kitahara M."/>
            <person name="Shigeno Y."/>
            <person name="Shime M."/>
            <person name="Matsumoto Y."/>
            <person name="Nakamura S."/>
            <person name="Motooka D."/>
            <person name="Fukuoka S."/>
            <person name="Nishikawa H."/>
            <person name="Benno Y."/>
        </authorList>
    </citation>
    <scope>NUCLEOTIDE SEQUENCE</scope>
    <source>
        <strain evidence="8">MM59</strain>
    </source>
</reference>
<evidence type="ECO:0000256" key="1">
    <source>
        <dbReference type="ARBA" id="ARBA00023015"/>
    </source>
</evidence>
<feature type="domain" description="HTH iclR-type" evidence="6">
    <location>
        <begin position="11"/>
        <end position="71"/>
    </location>
</feature>
<evidence type="ECO:0000256" key="4">
    <source>
        <dbReference type="ARBA" id="ARBA00058938"/>
    </source>
</evidence>
<dbReference type="Pfam" id="PF01614">
    <property type="entry name" value="IclR_C"/>
    <property type="match status" value="1"/>
</dbReference>
<keyword evidence="3" id="KW-0804">Transcription</keyword>
<dbReference type="InterPro" id="IPR014757">
    <property type="entry name" value="Tscrpt_reg_IclR_C"/>
</dbReference>
<organism evidence="8 9">
    <name type="scientific">Pusillibacter faecalis</name>
    <dbReference type="NCBI Taxonomy" id="2714358"/>
    <lineage>
        <taxon>Bacteria</taxon>
        <taxon>Bacillati</taxon>
        <taxon>Bacillota</taxon>
        <taxon>Clostridia</taxon>
        <taxon>Eubacteriales</taxon>
        <taxon>Oscillospiraceae</taxon>
        <taxon>Pusillibacter</taxon>
    </lineage>
</organism>
<comment type="function">
    <text evidence="4">May be an activator protein for the gylABX operon.</text>
</comment>
<dbReference type="RefSeq" id="WP_187029636.1">
    <property type="nucleotide sequence ID" value="NZ_AP023420.1"/>
</dbReference>
<evidence type="ECO:0000256" key="2">
    <source>
        <dbReference type="ARBA" id="ARBA00023125"/>
    </source>
</evidence>
<dbReference type="SMART" id="SM00346">
    <property type="entry name" value="HTH_ICLR"/>
    <property type="match status" value="1"/>
</dbReference>
<dbReference type="PROSITE" id="PS51077">
    <property type="entry name" value="HTH_ICLR"/>
    <property type="match status" value="1"/>
</dbReference>
<evidence type="ECO:0000256" key="5">
    <source>
        <dbReference type="ARBA" id="ARBA00070406"/>
    </source>
</evidence>